<dbReference type="Gene3D" id="1.20.1070.10">
    <property type="entry name" value="Rhodopsin 7-helix transmembrane proteins"/>
    <property type="match status" value="1"/>
</dbReference>
<evidence type="ECO:0000313" key="13">
    <source>
        <dbReference type="Proteomes" id="UP001651158"/>
    </source>
</evidence>
<evidence type="ECO:0000256" key="2">
    <source>
        <dbReference type="ARBA" id="ARBA00010663"/>
    </source>
</evidence>
<dbReference type="SMART" id="SM01381">
    <property type="entry name" value="7TM_GPCR_Srsx"/>
    <property type="match status" value="1"/>
</dbReference>
<evidence type="ECO:0000256" key="3">
    <source>
        <dbReference type="ARBA" id="ARBA00022692"/>
    </source>
</evidence>
<feature type="transmembrane region" description="Helical" evidence="10">
    <location>
        <begin position="138"/>
        <end position="157"/>
    </location>
</feature>
<dbReference type="PRINTS" id="PR00237">
    <property type="entry name" value="GPCRRHODOPSN"/>
</dbReference>
<keyword evidence="6 10" id="KW-0472">Membrane</keyword>
<evidence type="ECO:0000256" key="9">
    <source>
        <dbReference type="RuleBase" id="RU000688"/>
    </source>
</evidence>
<feature type="transmembrane region" description="Helical" evidence="10">
    <location>
        <begin position="410"/>
        <end position="436"/>
    </location>
</feature>
<comment type="caution">
    <text evidence="12">The sequence shown here is derived from an EMBL/GenBank/DDBJ whole genome shotgun (WGS) entry which is preliminary data.</text>
</comment>
<dbReference type="PANTHER" id="PTHR45695:SF22">
    <property type="entry name" value="G-PROTEIN COUPLED RECEPTORS FAMILY 1 PROFILE DOMAIN-CONTAINING PROTEIN"/>
    <property type="match status" value="1"/>
</dbReference>
<accession>A0ABR4PZZ0</accession>
<proteinExistence type="inferred from homology"/>
<keyword evidence="3 9" id="KW-0812">Transmembrane</keyword>
<name>A0ABR4PZZ0_9CEST</name>
<evidence type="ECO:0000313" key="12">
    <source>
        <dbReference type="EMBL" id="KAL5102993.1"/>
    </source>
</evidence>
<gene>
    <name evidence="12" type="ORF">TcWFU_008134</name>
</gene>
<dbReference type="PROSITE" id="PS50262">
    <property type="entry name" value="G_PROTEIN_RECEP_F1_2"/>
    <property type="match status" value="1"/>
</dbReference>
<dbReference type="InterPro" id="IPR017452">
    <property type="entry name" value="GPCR_Rhodpsn_7TM"/>
</dbReference>
<evidence type="ECO:0000256" key="7">
    <source>
        <dbReference type="ARBA" id="ARBA00023170"/>
    </source>
</evidence>
<evidence type="ECO:0000256" key="5">
    <source>
        <dbReference type="ARBA" id="ARBA00023040"/>
    </source>
</evidence>
<feature type="transmembrane region" description="Helical" evidence="10">
    <location>
        <begin position="178"/>
        <end position="196"/>
    </location>
</feature>
<evidence type="ECO:0000256" key="10">
    <source>
        <dbReference type="SAM" id="Phobius"/>
    </source>
</evidence>
<evidence type="ECO:0000256" key="8">
    <source>
        <dbReference type="ARBA" id="ARBA00023224"/>
    </source>
</evidence>
<evidence type="ECO:0000256" key="1">
    <source>
        <dbReference type="ARBA" id="ARBA00004141"/>
    </source>
</evidence>
<evidence type="ECO:0000259" key="11">
    <source>
        <dbReference type="PROSITE" id="PS50262"/>
    </source>
</evidence>
<keyword evidence="7 9" id="KW-0675">Receptor</keyword>
<dbReference type="SUPFAM" id="SSF81321">
    <property type="entry name" value="Family A G protein-coupled receptor-like"/>
    <property type="match status" value="1"/>
</dbReference>
<dbReference type="InterPro" id="IPR000611">
    <property type="entry name" value="NPY_rcpt"/>
</dbReference>
<evidence type="ECO:0000256" key="4">
    <source>
        <dbReference type="ARBA" id="ARBA00022989"/>
    </source>
</evidence>
<keyword evidence="4 10" id="KW-1133">Transmembrane helix</keyword>
<feature type="transmembrane region" description="Helical" evidence="10">
    <location>
        <begin position="59"/>
        <end position="86"/>
    </location>
</feature>
<keyword evidence="13" id="KW-1185">Reference proteome</keyword>
<dbReference type="InterPro" id="IPR000276">
    <property type="entry name" value="GPCR_Rhodpsn"/>
</dbReference>
<dbReference type="PROSITE" id="PS00237">
    <property type="entry name" value="G_PROTEIN_RECEP_F1_1"/>
    <property type="match status" value="1"/>
</dbReference>
<feature type="domain" description="G-protein coupled receptors family 1 profile" evidence="11">
    <location>
        <begin position="77"/>
        <end position="433"/>
    </location>
</feature>
<dbReference type="Pfam" id="PF00001">
    <property type="entry name" value="7tm_1"/>
    <property type="match status" value="1"/>
</dbReference>
<dbReference type="PRINTS" id="PR01012">
    <property type="entry name" value="NRPEPTIDEYR"/>
</dbReference>
<organism evidence="12 13">
    <name type="scientific">Taenia crassiceps</name>
    <dbReference type="NCBI Taxonomy" id="6207"/>
    <lineage>
        <taxon>Eukaryota</taxon>
        <taxon>Metazoa</taxon>
        <taxon>Spiralia</taxon>
        <taxon>Lophotrochozoa</taxon>
        <taxon>Platyhelminthes</taxon>
        <taxon>Cestoda</taxon>
        <taxon>Eucestoda</taxon>
        <taxon>Cyclophyllidea</taxon>
        <taxon>Taeniidae</taxon>
        <taxon>Taenia</taxon>
    </lineage>
</organism>
<dbReference type="CDD" id="cd14993">
    <property type="entry name" value="7tmA_CCKR-like"/>
    <property type="match status" value="1"/>
</dbReference>
<comment type="similarity">
    <text evidence="2 9">Belongs to the G-protein coupled receptor 1 family.</text>
</comment>
<feature type="transmembrane region" description="Helical" evidence="10">
    <location>
        <begin position="98"/>
        <end position="118"/>
    </location>
</feature>
<protein>
    <recommendedName>
        <fullName evidence="11">G-protein coupled receptors family 1 profile domain-containing protein</fullName>
    </recommendedName>
</protein>
<feature type="transmembrane region" description="Helical" evidence="10">
    <location>
        <begin position="221"/>
        <end position="248"/>
    </location>
</feature>
<evidence type="ECO:0000256" key="6">
    <source>
        <dbReference type="ARBA" id="ARBA00023136"/>
    </source>
</evidence>
<feature type="transmembrane region" description="Helical" evidence="10">
    <location>
        <begin position="352"/>
        <end position="374"/>
    </location>
</feature>
<sequence>MYYRREVVKGDEELSFSDALKVCLRGPISSPSSNPQMNDSTAAIETSSPTWEFAYSYPIVALLTVSYATIFIAGLLGNFAVITIVLRNHHMRSVTNIFICNLSVADLLVTVFVEPLTLLQNIVVGWHWGATTCWCVPYLQGISVCASSLSLLVIALDRYLAVCFPMKRLIRRSLAKKIIAIIWVVSAVLFIPWAYYFRLSQAPDGLINCREFWPSVTADRAFFLGVVTLLVYTTPLLFMAYCYCSIIFRVWMRVRKGQSTTSATKATSSDESRATKVPDTLYSAPMETPSDHERGTGSEMSCYVESHRSETKTMNNYATSTKFIKVKDKSHQVRLHPVGGLNRVKTVKIIKMLAVVVINFCICWLPLFTIFNIIKFSPTYLTFDFNASAKATDEETSMQVESSDDSLMRVIFLVVPFAQLLGSANSCVNPWIYCFYSKRYRRGFKRVFLCRSMKAVSVRRPPRLLPTTSHFHRDHNLALRSVEQTALA</sequence>
<comment type="subcellular location">
    <subcellularLocation>
        <location evidence="1">Membrane</location>
        <topology evidence="1">Multi-pass membrane protein</topology>
    </subcellularLocation>
</comment>
<dbReference type="EMBL" id="JAKROA010000022">
    <property type="protein sequence ID" value="KAL5102993.1"/>
    <property type="molecule type" value="Genomic_DNA"/>
</dbReference>
<dbReference type="Proteomes" id="UP001651158">
    <property type="component" value="Unassembled WGS sequence"/>
</dbReference>
<keyword evidence="5 9" id="KW-0297">G-protein coupled receptor</keyword>
<keyword evidence="8 9" id="KW-0807">Transducer</keyword>
<dbReference type="PANTHER" id="PTHR45695">
    <property type="entry name" value="LEUCOKININ RECEPTOR-RELATED"/>
    <property type="match status" value="1"/>
</dbReference>
<reference evidence="12 13" key="1">
    <citation type="journal article" date="2022" name="Front. Cell. Infect. Microbiol.">
        <title>The Genomes of Two Strains of Taenia crassiceps the Animal Model for the Study of Human Cysticercosis.</title>
        <authorList>
            <person name="Bobes R.J."/>
            <person name="Estrada K."/>
            <person name="Rios-Valencia D.G."/>
            <person name="Calderon-Gallegos A."/>
            <person name="de la Torre P."/>
            <person name="Carrero J.C."/>
            <person name="Sanchez-Flores A."/>
            <person name="Laclette J.P."/>
        </authorList>
    </citation>
    <scope>NUCLEOTIDE SEQUENCE [LARGE SCALE GENOMIC DNA]</scope>
    <source>
        <strain evidence="12">WFUcys</strain>
    </source>
</reference>